<reference evidence="11" key="2">
    <citation type="submission" date="2021-11" db="EMBL/GenBank/DDBJ databases">
        <authorList>
            <person name="Gilroy R."/>
        </authorList>
    </citation>
    <scope>NUCLEOTIDE SEQUENCE</scope>
    <source>
        <strain evidence="11">150</strain>
    </source>
</reference>
<comment type="similarity">
    <text evidence="3 10">Belongs to the FliL family.</text>
</comment>
<evidence type="ECO:0000256" key="10">
    <source>
        <dbReference type="RuleBase" id="RU364125"/>
    </source>
</evidence>
<protein>
    <recommendedName>
        <fullName evidence="10">Flagellar protein FliL</fullName>
    </recommendedName>
</protein>
<sequence length="178" mass="19197">MAKKEKKAKKEQMAVEGETTIVEKKSLNVMLLIPLVAILAIAGSIVGTIITNKFIAPPVANGQGIEAQGSAKITEDQVITPMDEFLVNLAQGDKEKPEYIRITLSLLTGGEKDSAEITQNVAVIRDSIVNTLRQKSSTDILSGAEGVANLKTQLRDSINEAYGKSIIVEVFITDFVIQ</sequence>
<keyword evidence="4 10" id="KW-1003">Cell membrane</keyword>
<keyword evidence="11" id="KW-0282">Flagellum</keyword>
<dbReference type="GO" id="GO:0071978">
    <property type="term" value="P:bacterial-type flagellum-dependent swarming motility"/>
    <property type="evidence" value="ECO:0007669"/>
    <property type="project" value="TreeGrafter"/>
</dbReference>
<keyword evidence="11" id="KW-0969">Cilium</keyword>
<evidence type="ECO:0000256" key="9">
    <source>
        <dbReference type="ARBA" id="ARBA00023136"/>
    </source>
</evidence>
<proteinExistence type="inferred from homology"/>
<organism evidence="11 12">
    <name type="scientific">Enterococcus aquimarinus</name>
    <dbReference type="NCBI Taxonomy" id="328396"/>
    <lineage>
        <taxon>Bacteria</taxon>
        <taxon>Bacillati</taxon>
        <taxon>Bacillota</taxon>
        <taxon>Bacilli</taxon>
        <taxon>Lactobacillales</taxon>
        <taxon>Enterococcaceae</taxon>
        <taxon>Enterococcus</taxon>
    </lineage>
</organism>
<evidence type="ECO:0000256" key="7">
    <source>
        <dbReference type="ARBA" id="ARBA00022779"/>
    </source>
</evidence>
<gene>
    <name evidence="11" type="ORF">K8V42_00220</name>
</gene>
<dbReference type="PANTHER" id="PTHR35091:SF2">
    <property type="entry name" value="FLAGELLAR PROTEIN FLIL"/>
    <property type="match status" value="1"/>
</dbReference>
<reference evidence="11" key="1">
    <citation type="journal article" date="2021" name="PeerJ">
        <title>Extensive microbial diversity within the chicken gut microbiome revealed by metagenomics and culture.</title>
        <authorList>
            <person name="Gilroy R."/>
            <person name="Ravi A."/>
            <person name="Getino M."/>
            <person name="Pursley I."/>
            <person name="Horton D.L."/>
            <person name="Alikhan N.F."/>
            <person name="Baker D."/>
            <person name="Gharbi K."/>
            <person name="Hall N."/>
            <person name="Watson M."/>
            <person name="Adriaenssens E.M."/>
            <person name="Foster-Nyarko E."/>
            <person name="Jarju S."/>
            <person name="Secka A."/>
            <person name="Antonio M."/>
            <person name="Oren A."/>
            <person name="Chaudhuri R.R."/>
            <person name="La Ragione R."/>
            <person name="Hildebrand F."/>
            <person name="Pallen M.J."/>
        </authorList>
    </citation>
    <scope>NUCLEOTIDE SEQUENCE</scope>
    <source>
        <strain evidence="11">150</strain>
    </source>
</reference>
<dbReference type="Pfam" id="PF03748">
    <property type="entry name" value="FliL"/>
    <property type="match status" value="1"/>
</dbReference>
<evidence type="ECO:0000256" key="6">
    <source>
        <dbReference type="ARBA" id="ARBA00022692"/>
    </source>
</evidence>
<keyword evidence="6 10" id="KW-0812">Transmembrane</keyword>
<dbReference type="GO" id="GO:0006935">
    <property type="term" value="P:chemotaxis"/>
    <property type="evidence" value="ECO:0007669"/>
    <property type="project" value="UniProtKB-KW"/>
</dbReference>
<dbReference type="Proteomes" id="UP000813384">
    <property type="component" value="Unassembled WGS sequence"/>
</dbReference>
<evidence type="ECO:0000256" key="5">
    <source>
        <dbReference type="ARBA" id="ARBA00022500"/>
    </source>
</evidence>
<dbReference type="EMBL" id="JAJJVO010000003">
    <property type="protein sequence ID" value="MCC9272719.1"/>
    <property type="molecule type" value="Genomic_DNA"/>
</dbReference>
<evidence type="ECO:0000256" key="8">
    <source>
        <dbReference type="ARBA" id="ARBA00022989"/>
    </source>
</evidence>
<accession>A0A9E3ZVR8</accession>
<comment type="subcellular location">
    <subcellularLocation>
        <location evidence="2">Cell membrane</location>
        <topology evidence="2">Single-pass membrane protein</topology>
    </subcellularLocation>
</comment>
<evidence type="ECO:0000313" key="11">
    <source>
        <dbReference type="EMBL" id="MCC9272719.1"/>
    </source>
</evidence>
<keyword evidence="11" id="KW-0966">Cell projection</keyword>
<feature type="transmembrane region" description="Helical" evidence="10">
    <location>
        <begin position="29"/>
        <end position="50"/>
    </location>
</feature>
<evidence type="ECO:0000256" key="3">
    <source>
        <dbReference type="ARBA" id="ARBA00008281"/>
    </source>
</evidence>
<dbReference type="GO" id="GO:0009425">
    <property type="term" value="C:bacterial-type flagellum basal body"/>
    <property type="evidence" value="ECO:0007669"/>
    <property type="project" value="InterPro"/>
</dbReference>
<dbReference type="GO" id="GO:0005886">
    <property type="term" value="C:plasma membrane"/>
    <property type="evidence" value="ECO:0007669"/>
    <property type="project" value="UniProtKB-SubCell"/>
</dbReference>
<name>A0A9E3ZVR8_9ENTE</name>
<keyword evidence="8 10" id="KW-1133">Transmembrane helix</keyword>
<evidence type="ECO:0000256" key="1">
    <source>
        <dbReference type="ARBA" id="ARBA00002254"/>
    </source>
</evidence>
<comment type="caution">
    <text evidence="11">The sequence shown here is derived from an EMBL/GenBank/DDBJ whole genome shotgun (WGS) entry which is preliminary data.</text>
</comment>
<dbReference type="AlphaFoldDB" id="A0A9E3ZVR8"/>
<evidence type="ECO:0000256" key="2">
    <source>
        <dbReference type="ARBA" id="ARBA00004162"/>
    </source>
</evidence>
<keyword evidence="7 10" id="KW-0283">Flagellar rotation</keyword>
<keyword evidence="9 10" id="KW-0472">Membrane</keyword>
<evidence type="ECO:0000256" key="4">
    <source>
        <dbReference type="ARBA" id="ARBA00022475"/>
    </source>
</evidence>
<evidence type="ECO:0000313" key="12">
    <source>
        <dbReference type="Proteomes" id="UP000813384"/>
    </source>
</evidence>
<comment type="function">
    <text evidence="1 10">Controls the rotational direction of flagella during chemotaxis.</text>
</comment>
<dbReference type="PANTHER" id="PTHR35091">
    <property type="entry name" value="FLAGELLAR PROTEIN FLIL"/>
    <property type="match status" value="1"/>
</dbReference>
<keyword evidence="5 10" id="KW-0145">Chemotaxis</keyword>
<dbReference type="InterPro" id="IPR005503">
    <property type="entry name" value="FliL"/>
</dbReference>